<dbReference type="Proteomes" id="UP000604046">
    <property type="component" value="Unassembled WGS sequence"/>
</dbReference>
<keyword evidence="2" id="KW-1185">Reference proteome</keyword>
<organism evidence="1 2">
    <name type="scientific">Symbiodinium natans</name>
    <dbReference type="NCBI Taxonomy" id="878477"/>
    <lineage>
        <taxon>Eukaryota</taxon>
        <taxon>Sar</taxon>
        <taxon>Alveolata</taxon>
        <taxon>Dinophyceae</taxon>
        <taxon>Suessiales</taxon>
        <taxon>Symbiodiniaceae</taxon>
        <taxon>Symbiodinium</taxon>
    </lineage>
</organism>
<reference evidence="1" key="1">
    <citation type="submission" date="2021-02" db="EMBL/GenBank/DDBJ databases">
        <authorList>
            <person name="Dougan E. K."/>
            <person name="Rhodes N."/>
            <person name="Thang M."/>
            <person name="Chan C."/>
        </authorList>
    </citation>
    <scope>NUCLEOTIDE SEQUENCE</scope>
</reference>
<gene>
    <name evidence="1" type="ORF">SNAT2548_LOCUS12117</name>
</gene>
<sequence>MLAVFTATSLQGPSKNCTTPGPGSYDIPRWADMKTCRRPGKPKRCLDDCALLVEYEERLAREIGADIANGETFGFGEPMGGDIFAEVVAASLKLREGWLWPWFLQFFSADAEAPSQQGEAPAMTAGPSQAAEIPQGELEALRAQVQALAGQLRALQICAVPIS</sequence>
<evidence type="ECO:0000313" key="1">
    <source>
        <dbReference type="EMBL" id="CAE7249178.1"/>
    </source>
</evidence>
<protein>
    <submittedName>
        <fullName evidence="1">Uncharacterized protein</fullName>
    </submittedName>
</protein>
<evidence type="ECO:0000313" key="2">
    <source>
        <dbReference type="Proteomes" id="UP000604046"/>
    </source>
</evidence>
<dbReference type="AlphaFoldDB" id="A0A812LKK9"/>
<dbReference type="EMBL" id="CAJNDS010001136">
    <property type="protein sequence ID" value="CAE7249178.1"/>
    <property type="molecule type" value="Genomic_DNA"/>
</dbReference>
<name>A0A812LKK9_9DINO</name>
<proteinExistence type="predicted"/>
<accession>A0A812LKK9</accession>
<comment type="caution">
    <text evidence="1">The sequence shown here is derived from an EMBL/GenBank/DDBJ whole genome shotgun (WGS) entry which is preliminary data.</text>
</comment>